<evidence type="ECO:0000256" key="5">
    <source>
        <dbReference type="ARBA" id="ARBA00023326"/>
    </source>
</evidence>
<dbReference type="Proteomes" id="UP001589693">
    <property type="component" value="Unassembled WGS sequence"/>
</dbReference>
<dbReference type="InterPro" id="IPR012341">
    <property type="entry name" value="6hp_glycosidase-like_sf"/>
</dbReference>
<evidence type="ECO:0000256" key="2">
    <source>
        <dbReference type="ARBA" id="ARBA00022801"/>
    </source>
</evidence>
<evidence type="ECO:0000259" key="8">
    <source>
        <dbReference type="Pfam" id="PF02927"/>
    </source>
</evidence>
<dbReference type="SUPFAM" id="SSF81296">
    <property type="entry name" value="E set domains"/>
    <property type="match status" value="1"/>
</dbReference>
<keyword evidence="3" id="KW-0119">Carbohydrate metabolism</keyword>
<evidence type="ECO:0000256" key="3">
    <source>
        <dbReference type="ARBA" id="ARBA00023277"/>
    </source>
</evidence>
<keyword evidence="2 9" id="KW-0378">Hydrolase</keyword>
<keyword evidence="6" id="KW-0732">Signal</keyword>
<dbReference type="Pfam" id="PF02927">
    <property type="entry name" value="CelD_N"/>
    <property type="match status" value="1"/>
</dbReference>
<dbReference type="InterPro" id="IPR014756">
    <property type="entry name" value="Ig_E-set"/>
</dbReference>
<keyword evidence="5" id="KW-0624">Polysaccharide degradation</keyword>
<sequence length="622" mass="66702">MRRPRSTVAAVVAALAVGLGSAPAIAAPADSFVRVDGIGYALGESKTAYLLAPAAKVSTFTVVDQRDRIVLRGKAGASLGGWNGRFTSVRPLDLSSLNLPGRYRVKVGGATSPEFAVGSAEDLFRPWVDKTVQFFQTQRDGADVVPGAFDRKASHLADRRATVYETPEFDAENRPTALLKPVGGPVDIEGGWFDAGDFLKFTHATSYSLASLQYLQRELRQPHAALNAEIDHGLRWLDKAWDATNKTLYIQVGIGPGNSDLGFKGDHDVWRLPQDDDALTVKPGDEKYFVKHRPLFRASAPGAPISPNLAGRVAASFAMAAQYNARKNPALARKYLDEGASILAQAQTENVDPDKLVTALPRAFYPESSWMDDMELGAAELAAAGRALRDPRAADWARAATKWAKSYIASGETDTLNLYNTSALAHASLVRLLRGGSVPGAEVTERDLTDHIRKQLQSGVDSAAKSPFGTAASITSFDAAPRSFGFASTAQLYRSLTGDRRFDAFGTRQRGFALGTNAWGVSLLIGAGDFSRCVHHQVANLQGDLNGGKKVLVGAVINGPNQAGLLGEPGEFGEMRPCRRDMSAFDGSGSEFLDDTRSWATSETAIDFTSTAMLTFGLTSLR</sequence>
<dbReference type="Pfam" id="PF00759">
    <property type="entry name" value="Glyco_hydro_9"/>
    <property type="match status" value="1"/>
</dbReference>
<feature type="domain" description="Glycoside hydrolase family 9" evidence="7">
    <location>
        <begin position="128"/>
        <end position="612"/>
    </location>
</feature>
<evidence type="ECO:0000256" key="1">
    <source>
        <dbReference type="ARBA" id="ARBA00007072"/>
    </source>
</evidence>
<feature type="chain" id="PRO_5045965701" evidence="6">
    <location>
        <begin position="27"/>
        <end position="622"/>
    </location>
</feature>
<name>A0ABV6A4A5_9PSEU</name>
<dbReference type="InterPro" id="IPR008928">
    <property type="entry name" value="6-hairpin_glycosidase_sf"/>
</dbReference>
<protein>
    <submittedName>
        <fullName evidence="9">Glycoside hydrolase family 9 protein</fullName>
    </submittedName>
</protein>
<feature type="signal peptide" evidence="6">
    <location>
        <begin position="1"/>
        <end position="26"/>
    </location>
</feature>
<reference evidence="9 10" key="1">
    <citation type="submission" date="2024-09" db="EMBL/GenBank/DDBJ databases">
        <authorList>
            <person name="Sun Q."/>
            <person name="Mori K."/>
        </authorList>
    </citation>
    <scope>NUCLEOTIDE SEQUENCE [LARGE SCALE GENOMIC DNA]</scope>
    <source>
        <strain evidence="9 10">TBRC 7907</strain>
    </source>
</reference>
<evidence type="ECO:0000313" key="9">
    <source>
        <dbReference type="EMBL" id="MFB9907961.1"/>
    </source>
</evidence>
<dbReference type="InterPro" id="IPR004197">
    <property type="entry name" value="Cellulase_Ig-like"/>
</dbReference>
<proteinExistence type="inferred from homology"/>
<evidence type="ECO:0000256" key="4">
    <source>
        <dbReference type="ARBA" id="ARBA00023295"/>
    </source>
</evidence>
<keyword evidence="10" id="KW-1185">Reference proteome</keyword>
<keyword evidence="4" id="KW-0326">Glycosidase</keyword>
<organism evidence="9 10">
    <name type="scientific">Allokutzneria oryzae</name>
    <dbReference type="NCBI Taxonomy" id="1378989"/>
    <lineage>
        <taxon>Bacteria</taxon>
        <taxon>Bacillati</taxon>
        <taxon>Actinomycetota</taxon>
        <taxon>Actinomycetes</taxon>
        <taxon>Pseudonocardiales</taxon>
        <taxon>Pseudonocardiaceae</taxon>
        <taxon>Allokutzneria</taxon>
    </lineage>
</organism>
<dbReference type="SUPFAM" id="SSF48208">
    <property type="entry name" value="Six-hairpin glycosidases"/>
    <property type="match status" value="1"/>
</dbReference>
<evidence type="ECO:0000259" key="7">
    <source>
        <dbReference type="Pfam" id="PF00759"/>
    </source>
</evidence>
<comment type="similarity">
    <text evidence="1">Belongs to the glycosyl hydrolase 9 (cellulase E) family.</text>
</comment>
<dbReference type="EMBL" id="JBHLZU010000026">
    <property type="protein sequence ID" value="MFB9907961.1"/>
    <property type="molecule type" value="Genomic_DNA"/>
</dbReference>
<evidence type="ECO:0000313" key="10">
    <source>
        <dbReference type="Proteomes" id="UP001589693"/>
    </source>
</evidence>
<dbReference type="PANTHER" id="PTHR22298">
    <property type="entry name" value="ENDO-1,4-BETA-GLUCANASE"/>
    <property type="match status" value="1"/>
</dbReference>
<comment type="caution">
    <text evidence="9">The sequence shown here is derived from an EMBL/GenBank/DDBJ whole genome shotgun (WGS) entry which is preliminary data.</text>
</comment>
<dbReference type="GO" id="GO:0016787">
    <property type="term" value="F:hydrolase activity"/>
    <property type="evidence" value="ECO:0007669"/>
    <property type="project" value="UniProtKB-KW"/>
</dbReference>
<feature type="domain" description="Cellulase Ig-like" evidence="8">
    <location>
        <begin position="32"/>
        <end position="112"/>
    </location>
</feature>
<evidence type="ECO:0000256" key="6">
    <source>
        <dbReference type="SAM" id="SignalP"/>
    </source>
</evidence>
<dbReference type="Gene3D" id="2.60.40.10">
    <property type="entry name" value="Immunoglobulins"/>
    <property type="match status" value="1"/>
</dbReference>
<dbReference type="CDD" id="cd02850">
    <property type="entry name" value="E_set_Cellulase_N"/>
    <property type="match status" value="1"/>
</dbReference>
<dbReference type="InterPro" id="IPR013783">
    <property type="entry name" value="Ig-like_fold"/>
</dbReference>
<gene>
    <name evidence="9" type="ORF">ACFFQA_28840</name>
</gene>
<dbReference type="InterPro" id="IPR001701">
    <property type="entry name" value="Glyco_hydro_9"/>
</dbReference>
<dbReference type="RefSeq" id="WP_377859045.1">
    <property type="nucleotide sequence ID" value="NZ_JBHLZU010000026.1"/>
</dbReference>
<accession>A0ABV6A4A5</accession>
<dbReference type="Gene3D" id="1.50.10.10">
    <property type="match status" value="1"/>
</dbReference>